<keyword evidence="3" id="KW-1185">Reference proteome</keyword>
<comment type="similarity">
    <text evidence="1">Belongs to the N-Me-Phe pilin family.</text>
</comment>
<evidence type="ECO:0000313" key="3">
    <source>
        <dbReference type="Proteomes" id="UP001162811"/>
    </source>
</evidence>
<dbReference type="SUPFAM" id="SSF54523">
    <property type="entry name" value="Pili subunits"/>
    <property type="match status" value="1"/>
</dbReference>
<sequence length="103" mass="10265">MAEYSQFNGGDLSALTASNWTGGQTAGGLGLTAAPTTTNEISGYALTAATGAIVVTLQNIGSCGNGKTITFTPAATAGSNVMKWTVTTSATTAPCTTEIAKWV</sequence>
<accession>A0ABT1AG82</accession>
<gene>
    <name evidence="2" type="ORF">NG900_03850</name>
</gene>
<reference evidence="2" key="2">
    <citation type="journal article" date="2023" name="Front. Microbiol.">
        <title>Ralstonia chuxiongensis sp. nov., Ralstonia mojiangensis sp. nov., and Ralstonia soli sp. nov., isolated from tobacco fields, are three novel species in the family Burkholderiaceae.</title>
        <authorList>
            <person name="Lu C.H."/>
            <person name="Zhang Y.Y."/>
            <person name="Jiang N."/>
            <person name="Chen W."/>
            <person name="Shao X."/>
            <person name="Zhao Z.M."/>
            <person name="Lu W.L."/>
            <person name="Hu X."/>
            <person name="Xi Y.X."/>
            <person name="Zou S.Y."/>
            <person name="Wei Q.J."/>
            <person name="Lin Z.L."/>
            <person name="Gong L."/>
            <person name="Gai X.T."/>
            <person name="Zhang L.Q."/>
            <person name="Li J.Y."/>
            <person name="Jin Y."/>
            <person name="Xia Z.Y."/>
        </authorList>
    </citation>
    <scope>NUCLEOTIDE SEQUENCE</scope>
    <source>
        <strain evidence="2">21MJYT02-11</strain>
    </source>
</reference>
<dbReference type="Pfam" id="PF00114">
    <property type="entry name" value="Pilin"/>
    <property type="match status" value="1"/>
</dbReference>
<protein>
    <submittedName>
        <fullName evidence="2">Pilin</fullName>
    </submittedName>
</protein>
<dbReference type="InterPro" id="IPR045584">
    <property type="entry name" value="Pilin-like"/>
</dbReference>
<reference evidence="2" key="1">
    <citation type="submission" date="2022-06" db="EMBL/GenBank/DDBJ databases">
        <authorList>
            <person name="Lu C.-H."/>
        </authorList>
    </citation>
    <scope>NUCLEOTIDE SEQUENCE</scope>
    <source>
        <strain evidence="2">21MJYT02-11</strain>
    </source>
</reference>
<dbReference type="Proteomes" id="UP001162811">
    <property type="component" value="Unassembled WGS sequence"/>
</dbReference>
<organism evidence="2 3">
    <name type="scientific">Ralstonia soli</name>
    <dbReference type="NCBI Taxonomy" id="2953896"/>
    <lineage>
        <taxon>Bacteria</taxon>
        <taxon>Pseudomonadati</taxon>
        <taxon>Pseudomonadota</taxon>
        <taxon>Betaproteobacteria</taxon>
        <taxon>Burkholderiales</taxon>
        <taxon>Burkholderiaceae</taxon>
        <taxon>Ralstonia</taxon>
    </lineage>
</organism>
<comment type="caution">
    <text evidence="2">The sequence shown here is derived from an EMBL/GenBank/DDBJ whole genome shotgun (WGS) entry which is preliminary data.</text>
</comment>
<dbReference type="EMBL" id="JAMXHT010000001">
    <property type="protein sequence ID" value="MCO5397329.1"/>
    <property type="molecule type" value="Genomic_DNA"/>
</dbReference>
<dbReference type="InterPro" id="IPR001082">
    <property type="entry name" value="Pilin"/>
</dbReference>
<evidence type="ECO:0000313" key="2">
    <source>
        <dbReference type="EMBL" id="MCO5397329.1"/>
    </source>
</evidence>
<proteinExistence type="inferred from homology"/>
<evidence type="ECO:0000256" key="1">
    <source>
        <dbReference type="ARBA" id="ARBA00005233"/>
    </source>
</evidence>
<name>A0ABT1AG82_9RALS</name>